<accession>A0ABY4JR83</accession>
<dbReference type="PANTHER" id="PTHR43777:SF1">
    <property type="entry name" value="MOLYBDENUM COFACTOR CYTIDYLYLTRANSFERASE"/>
    <property type="match status" value="1"/>
</dbReference>
<evidence type="ECO:0000259" key="1">
    <source>
        <dbReference type="Pfam" id="PF12804"/>
    </source>
</evidence>
<evidence type="ECO:0000313" key="2">
    <source>
        <dbReference type="EMBL" id="UPM56309.1"/>
    </source>
</evidence>
<protein>
    <submittedName>
        <fullName evidence="2">NTP transferase domain-containing protein</fullName>
    </submittedName>
</protein>
<feature type="domain" description="MobA-like NTP transferase" evidence="1">
    <location>
        <begin position="8"/>
        <end position="180"/>
    </location>
</feature>
<organism evidence="2 3">
    <name type="scientific">Gottfriedia acidiceleris</name>
    <dbReference type="NCBI Taxonomy" id="371036"/>
    <lineage>
        <taxon>Bacteria</taxon>
        <taxon>Bacillati</taxon>
        <taxon>Bacillota</taxon>
        <taxon>Bacilli</taxon>
        <taxon>Bacillales</taxon>
        <taxon>Bacillaceae</taxon>
        <taxon>Gottfriedia</taxon>
    </lineage>
</organism>
<keyword evidence="2" id="KW-0808">Transferase</keyword>
<dbReference type="Pfam" id="PF12804">
    <property type="entry name" value="NTP_transf_3"/>
    <property type="match status" value="1"/>
</dbReference>
<proteinExistence type="predicted"/>
<dbReference type="Gene3D" id="3.90.550.10">
    <property type="entry name" value="Spore Coat Polysaccharide Biosynthesis Protein SpsA, Chain A"/>
    <property type="match status" value="1"/>
</dbReference>
<dbReference type="EMBL" id="CP096034">
    <property type="protein sequence ID" value="UPM56309.1"/>
    <property type="molecule type" value="Genomic_DNA"/>
</dbReference>
<evidence type="ECO:0000313" key="3">
    <source>
        <dbReference type="Proteomes" id="UP000830639"/>
    </source>
</evidence>
<dbReference type="InterPro" id="IPR029044">
    <property type="entry name" value="Nucleotide-diphossugar_trans"/>
</dbReference>
<reference evidence="2 3" key="1">
    <citation type="submission" date="2022-04" db="EMBL/GenBank/DDBJ databases">
        <title>Mechanism of arsenic methylation and mitigation arsenic toxicity by Bacillus sp. LH14 from an Arsenic-Contaminated Paddy Soil.</title>
        <authorList>
            <person name="Wang D."/>
        </authorList>
    </citation>
    <scope>NUCLEOTIDE SEQUENCE [LARGE SCALE GENOMIC DNA]</scope>
    <source>
        <strain evidence="2 3">LH14</strain>
    </source>
</reference>
<sequence>MKNNRIIAILLAAGSSKRMGQNKMSLPLGNSTIGSFGLRKFINSNIDHVFVVTKEDDSLNWISKDLFQKPYKNSWTHVPCTSANEGQSYSLKCGLTQALKTKPLGIMILLADQPFLSNQTINELHQIYLNRVSENSTIPFLAASFQSIPRPPIILSPNTIPDLFMLNGDEGARSIIRNHTNLEGLLVEFENKWDFFDIDTKEAYDVAKGIELNGD</sequence>
<dbReference type="InterPro" id="IPR025877">
    <property type="entry name" value="MobA-like_NTP_Trfase"/>
</dbReference>
<dbReference type="GO" id="GO:0016740">
    <property type="term" value="F:transferase activity"/>
    <property type="evidence" value="ECO:0007669"/>
    <property type="project" value="UniProtKB-KW"/>
</dbReference>
<keyword evidence="3" id="KW-1185">Reference proteome</keyword>
<dbReference type="PANTHER" id="PTHR43777">
    <property type="entry name" value="MOLYBDENUM COFACTOR CYTIDYLYLTRANSFERASE"/>
    <property type="match status" value="1"/>
</dbReference>
<dbReference type="CDD" id="cd04182">
    <property type="entry name" value="GT_2_like_f"/>
    <property type="match status" value="1"/>
</dbReference>
<gene>
    <name evidence="2" type="ORF">MY490_10945</name>
</gene>
<dbReference type="SUPFAM" id="SSF53448">
    <property type="entry name" value="Nucleotide-diphospho-sugar transferases"/>
    <property type="match status" value="1"/>
</dbReference>
<dbReference type="RefSeq" id="WP_248269213.1">
    <property type="nucleotide sequence ID" value="NZ_CP096034.1"/>
</dbReference>
<name>A0ABY4JR83_9BACI</name>
<dbReference type="Proteomes" id="UP000830639">
    <property type="component" value="Chromosome"/>
</dbReference>